<dbReference type="EMBL" id="AWUE01018254">
    <property type="protein sequence ID" value="OMO81578.1"/>
    <property type="molecule type" value="Genomic_DNA"/>
</dbReference>
<keyword evidence="2" id="KW-1185">Reference proteome</keyword>
<evidence type="ECO:0000313" key="1">
    <source>
        <dbReference type="EMBL" id="OMO81578.1"/>
    </source>
</evidence>
<gene>
    <name evidence="1" type="ORF">COLO4_23509</name>
</gene>
<dbReference type="AlphaFoldDB" id="A0A1R3IG63"/>
<organism evidence="1 2">
    <name type="scientific">Corchorus olitorius</name>
    <dbReference type="NCBI Taxonomy" id="93759"/>
    <lineage>
        <taxon>Eukaryota</taxon>
        <taxon>Viridiplantae</taxon>
        <taxon>Streptophyta</taxon>
        <taxon>Embryophyta</taxon>
        <taxon>Tracheophyta</taxon>
        <taxon>Spermatophyta</taxon>
        <taxon>Magnoliopsida</taxon>
        <taxon>eudicotyledons</taxon>
        <taxon>Gunneridae</taxon>
        <taxon>Pentapetalae</taxon>
        <taxon>rosids</taxon>
        <taxon>malvids</taxon>
        <taxon>Malvales</taxon>
        <taxon>Malvaceae</taxon>
        <taxon>Grewioideae</taxon>
        <taxon>Apeibeae</taxon>
        <taxon>Corchorus</taxon>
    </lineage>
</organism>
<evidence type="ECO:0000313" key="2">
    <source>
        <dbReference type="Proteomes" id="UP000187203"/>
    </source>
</evidence>
<protein>
    <submittedName>
        <fullName evidence="1">Uncharacterized protein</fullName>
    </submittedName>
</protein>
<accession>A0A1R3IG63</accession>
<reference evidence="2" key="1">
    <citation type="submission" date="2013-09" db="EMBL/GenBank/DDBJ databases">
        <title>Corchorus olitorius genome sequencing.</title>
        <authorList>
            <person name="Alam M."/>
            <person name="Haque M.S."/>
            <person name="Islam M.S."/>
            <person name="Emdad E.M."/>
            <person name="Islam M.M."/>
            <person name="Ahmed B."/>
            <person name="Halim A."/>
            <person name="Hossen Q.M.M."/>
            <person name="Hossain M.Z."/>
            <person name="Ahmed R."/>
            <person name="Khan M.M."/>
            <person name="Islam R."/>
            <person name="Rashid M.M."/>
            <person name="Khan S.A."/>
            <person name="Rahman M.S."/>
            <person name="Alam M."/>
            <person name="Yahiya A.S."/>
            <person name="Khan M.S."/>
            <person name="Azam M.S."/>
            <person name="Haque T."/>
            <person name="Lashkar M.Z.H."/>
            <person name="Akhand A.I."/>
            <person name="Morshed G."/>
            <person name="Roy S."/>
            <person name="Uddin K.S."/>
            <person name="Rabeya T."/>
            <person name="Hossain A.S."/>
            <person name="Chowdhury A."/>
            <person name="Snigdha A.R."/>
            <person name="Mortoza M.S."/>
            <person name="Matin S.A."/>
            <person name="Hoque S.M.E."/>
            <person name="Islam M.K."/>
            <person name="Roy D.K."/>
            <person name="Haider R."/>
            <person name="Moosa M.M."/>
            <person name="Elias S.M."/>
            <person name="Hasan A.M."/>
            <person name="Jahan S."/>
            <person name="Shafiuddin M."/>
            <person name="Mahmood N."/>
            <person name="Shommy N.S."/>
        </authorList>
    </citation>
    <scope>NUCLEOTIDE SEQUENCE [LARGE SCALE GENOMIC DNA]</scope>
    <source>
        <strain evidence="2">cv. O-4</strain>
    </source>
</reference>
<proteinExistence type="predicted"/>
<dbReference type="Proteomes" id="UP000187203">
    <property type="component" value="Unassembled WGS sequence"/>
</dbReference>
<sequence length="145" mass="16522">MSQSRELGNLSVLKTRKNGKKYWKSLKAPSDFTKDEEIYHRASFVFEGGKKILILLVDLSCGEQTLYIYDAQKDFWEPERKVDSPDYSFPLINELDVLHLGNNNSFVLSASTWSAEAPIQKPLGLMRVARLTEADWHGDGKNGNR</sequence>
<name>A0A1R3IG63_9ROSI</name>
<comment type="caution">
    <text evidence="1">The sequence shown here is derived from an EMBL/GenBank/DDBJ whole genome shotgun (WGS) entry which is preliminary data.</text>
</comment>